<name>A0ABN8ZM39_RANTA</name>
<evidence type="ECO:0000256" key="1">
    <source>
        <dbReference type="SAM" id="Phobius"/>
    </source>
</evidence>
<organism evidence="2 3">
    <name type="scientific">Rangifer tarandus platyrhynchus</name>
    <name type="common">Svalbard reindeer</name>
    <dbReference type="NCBI Taxonomy" id="3082113"/>
    <lineage>
        <taxon>Eukaryota</taxon>
        <taxon>Metazoa</taxon>
        <taxon>Chordata</taxon>
        <taxon>Craniata</taxon>
        <taxon>Vertebrata</taxon>
        <taxon>Euteleostomi</taxon>
        <taxon>Mammalia</taxon>
        <taxon>Eutheria</taxon>
        <taxon>Laurasiatheria</taxon>
        <taxon>Artiodactyla</taxon>
        <taxon>Ruminantia</taxon>
        <taxon>Pecora</taxon>
        <taxon>Cervidae</taxon>
        <taxon>Odocoileinae</taxon>
        <taxon>Rangifer</taxon>
    </lineage>
</organism>
<keyword evidence="1" id="KW-0812">Transmembrane</keyword>
<proteinExistence type="predicted"/>
<keyword evidence="1" id="KW-0472">Membrane</keyword>
<evidence type="ECO:0000313" key="2">
    <source>
        <dbReference type="EMBL" id="CAI9173688.1"/>
    </source>
</evidence>
<reference evidence="2" key="1">
    <citation type="submission" date="2023-04" db="EMBL/GenBank/DDBJ databases">
        <authorList>
            <consortium name="ELIXIR-Norway"/>
        </authorList>
    </citation>
    <scope>NUCLEOTIDE SEQUENCE [LARGE SCALE GENOMIC DNA]</scope>
</reference>
<keyword evidence="3" id="KW-1185">Reference proteome</keyword>
<gene>
    <name evidence="2" type="ORF">MRATA1EN1_LOCUS22650</name>
</gene>
<keyword evidence="1" id="KW-1133">Transmembrane helix</keyword>
<feature type="transmembrane region" description="Helical" evidence="1">
    <location>
        <begin position="62"/>
        <end position="82"/>
    </location>
</feature>
<dbReference type="Proteomes" id="UP001176941">
    <property type="component" value="Chromosome 34"/>
</dbReference>
<feature type="transmembrane region" description="Helical" evidence="1">
    <location>
        <begin position="31"/>
        <end position="50"/>
    </location>
</feature>
<sequence>MLTFTTDRASSLQIDYFLLNGVGPRLRPLSLGPDSIAAWILLGVLLGAWAQERDALDGSATWGSFVGFSSFIFPFCNSLSVAPRCRSILLILSTWSQLWFEKLGEEAGLLLGKP</sequence>
<dbReference type="EMBL" id="OX460345">
    <property type="protein sequence ID" value="CAI9173688.1"/>
    <property type="molecule type" value="Genomic_DNA"/>
</dbReference>
<accession>A0ABN8ZM39</accession>
<evidence type="ECO:0000313" key="3">
    <source>
        <dbReference type="Proteomes" id="UP001176941"/>
    </source>
</evidence>
<protein>
    <submittedName>
        <fullName evidence="2">Uncharacterized protein</fullName>
    </submittedName>
</protein>